<keyword evidence="2 3" id="KW-0694">RNA-binding</keyword>
<feature type="domain" description="RRM" evidence="5">
    <location>
        <begin position="11"/>
        <end position="92"/>
    </location>
</feature>
<evidence type="ECO:0000313" key="7">
    <source>
        <dbReference type="Proteomes" id="UP001141327"/>
    </source>
</evidence>
<feature type="domain" description="RRM" evidence="5">
    <location>
        <begin position="370"/>
        <end position="448"/>
    </location>
</feature>
<protein>
    <submittedName>
        <fullName evidence="6">RNA-binding protein BRN1</fullName>
    </submittedName>
</protein>
<dbReference type="InterPro" id="IPR012677">
    <property type="entry name" value="Nucleotide-bd_a/b_plait_sf"/>
</dbReference>
<reference evidence="6" key="1">
    <citation type="journal article" date="2022" name="bioRxiv">
        <title>Genomics of Preaxostyla Flagellates Illuminates Evolutionary Transitions and the Path Towards Mitochondrial Loss.</title>
        <authorList>
            <person name="Novak L.V.F."/>
            <person name="Treitli S.C."/>
            <person name="Pyrih J."/>
            <person name="Halakuc P."/>
            <person name="Pipaliya S.V."/>
            <person name="Vacek V."/>
            <person name="Brzon O."/>
            <person name="Soukal P."/>
            <person name="Eme L."/>
            <person name="Dacks J.B."/>
            <person name="Karnkowska A."/>
            <person name="Elias M."/>
            <person name="Hampl V."/>
        </authorList>
    </citation>
    <scope>NUCLEOTIDE SEQUENCE</scope>
    <source>
        <strain evidence="6">RCP-MX</strain>
    </source>
</reference>
<evidence type="ECO:0000313" key="6">
    <source>
        <dbReference type="EMBL" id="KAJ4453698.1"/>
    </source>
</evidence>
<dbReference type="SMART" id="SM00360">
    <property type="entry name" value="RRM"/>
    <property type="match status" value="3"/>
</dbReference>
<evidence type="ECO:0000259" key="5">
    <source>
        <dbReference type="PROSITE" id="PS50102"/>
    </source>
</evidence>
<sequence length="453" mass="46480">MSIPVHPPGACKLFVGQVPRQMTEQDLKPIFEPFGNILEVVVIKDKMSGQSKGCAFVVYSTKAEADNCMAGLHMKVTLPGAASLIQVKYAESGGQPADFKLFVGMLPRTASEEDVRPVFSQFGSITEIAIIRGPGGESRGYGFVRFQFQHEAQNAINTLNGVYQMDGSPSPLVVKFADLKDRGGRRPVGGMGGGMGMGMGGMGGMGMGGMGMGMGGMGGLGGMGGMGMGGMGMGMGGMGMGMGMGDMGMSPMGPMNLGAVNPMSPQALQMRQLQMAQQAASAPASQPSFNIAALQQLAAAASNPQLAQQLAAGLAQSMGAAANPAAGQQAGMSQVGGMANSMGNTMGNAPQGGSGSGPVLGGNVEGPAGCNLFVYHVPNEFSDADLASIFQPFGNLVSTKVFIDKATGLSRGFGFVSYDNQSSAQMAITSMNGFQIGSKRLKVQLKRPSNQPY</sequence>
<feature type="compositionally biased region" description="Gly residues" evidence="4">
    <location>
        <begin position="350"/>
        <end position="360"/>
    </location>
</feature>
<comment type="caution">
    <text evidence="6">The sequence shown here is derived from an EMBL/GenBank/DDBJ whole genome shotgun (WGS) entry which is preliminary data.</text>
</comment>
<dbReference type="PROSITE" id="PS50102">
    <property type="entry name" value="RRM"/>
    <property type="match status" value="3"/>
</dbReference>
<dbReference type="EMBL" id="JAPMOS010000226">
    <property type="protein sequence ID" value="KAJ4453698.1"/>
    <property type="molecule type" value="Genomic_DNA"/>
</dbReference>
<dbReference type="PRINTS" id="PR00961">
    <property type="entry name" value="HUDSXLRNA"/>
</dbReference>
<dbReference type="Pfam" id="PF00076">
    <property type="entry name" value="RRM_1"/>
    <property type="match status" value="3"/>
</dbReference>
<keyword evidence="7" id="KW-1185">Reference proteome</keyword>
<dbReference type="InterPro" id="IPR000504">
    <property type="entry name" value="RRM_dom"/>
</dbReference>
<name>A0ABQ8U4S7_9EUKA</name>
<keyword evidence="1" id="KW-0677">Repeat</keyword>
<evidence type="ECO:0000256" key="1">
    <source>
        <dbReference type="ARBA" id="ARBA00022737"/>
    </source>
</evidence>
<evidence type="ECO:0000256" key="3">
    <source>
        <dbReference type="PROSITE-ProRule" id="PRU00176"/>
    </source>
</evidence>
<proteinExistence type="predicted"/>
<dbReference type="PANTHER" id="PTHR24012">
    <property type="entry name" value="RNA BINDING PROTEIN"/>
    <property type="match status" value="1"/>
</dbReference>
<dbReference type="Proteomes" id="UP001141327">
    <property type="component" value="Unassembled WGS sequence"/>
</dbReference>
<evidence type="ECO:0000256" key="4">
    <source>
        <dbReference type="SAM" id="MobiDB-lite"/>
    </source>
</evidence>
<feature type="region of interest" description="Disordered" evidence="4">
    <location>
        <begin position="331"/>
        <end position="360"/>
    </location>
</feature>
<gene>
    <name evidence="6" type="ORF">PAPYR_11762</name>
</gene>
<accession>A0ABQ8U4S7</accession>
<feature type="domain" description="RRM" evidence="5">
    <location>
        <begin position="99"/>
        <end position="179"/>
    </location>
</feature>
<evidence type="ECO:0000256" key="2">
    <source>
        <dbReference type="ARBA" id="ARBA00022884"/>
    </source>
</evidence>
<dbReference type="InterPro" id="IPR002343">
    <property type="entry name" value="Hud_Sxl_RNA"/>
</dbReference>
<dbReference type="CDD" id="cd12361">
    <property type="entry name" value="RRM1_2_CELF1-6_like"/>
    <property type="match status" value="1"/>
</dbReference>
<dbReference type="InterPro" id="IPR035979">
    <property type="entry name" value="RBD_domain_sf"/>
</dbReference>
<dbReference type="CDD" id="cd12362">
    <property type="entry name" value="RRM3_CELF1-6"/>
    <property type="match status" value="1"/>
</dbReference>
<organism evidence="6 7">
    <name type="scientific">Paratrimastix pyriformis</name>
    <dbReference type="NCBI Taxonomy" id="342808"/>
    <lineage>
        <taxon>Eukaryota</taxon>
        <taxon>Metamonada</taxon>
        <taxon>Preaxostyla</taxon>
        <taxon>Paratrimastigidae</taxon>
        <taxon>Paratrimastix</taxon>
    </lineage>
</organism>
<dbReference type="Gene3D" id="3.30.70.330">
    <property type="match status" value="3"/>
</dbReference>
<dbReference type="SUPFAM" id="SSF54928">
    <property type="entry name" value="RNA-binding domain, RBD"/>
    <property type="match status" value="2"/>
</dbReference>